<evidence type="ECO:0000256" key="1">
    <source>
        <dbReference type="ARBA" id="ARBA00004173"/>
    </source>
</evidence>
<comment type="caution">
    <text evidence="5">The sequence shown here is derived from an EMBL/GenBank/DDBJ whole genome shotgun (WGS) entry which is preliminary data.</text>
</comment>
<dbReference type="InterPro" id="IPR007523">
    <property type="entry name" value="NDUFAF3/AAMDC"/>
</dbReference>
<evidence type="ECO:0000313" key="5">
    <source>
        <dbReference type="EMBL" id="PQK08013.1"/>
    </source>
</evidence>
<name>A0A2S7XWJ0_BEABA</name>
<dbReference type="InterPro" id="IPR036748">
    <property type="entry name" value="MTH938-like_sf"/>
</dbReference>
<dbReference type="Pfam" id="PF04430">
    <property type="entry name" value="DUF498"/>
    <property type="match status" value="1"/>
</dbReference>
<accession>A0A2S7XWJ0</accession>
<comment type="similarity">
    <text evidence="4">Belongs to the NDUFAF3 family.</text>
</comment>
<evidence type="ECO:0000256" key="3">
    <source>
        <dbReference type="ARBA" id="ARBA00023128"/>
    </source>
</evidence>
<dbReference type="OrthoDB" id="20681at2759"/>
<protein>
    <recommendedName>
        <fullName evidence="2">NADH dehydrogenase [ubiquinone] 1 alpha subcomplex assembly factor 3</fullName>
    </recommendedName>
</protein>
<dbReference type="Gene3D" id="3.40.1230.10">
    <property type="entry name" value="MTH938-like"/>
    <property type="match status" value="1"/>
</dbReference>
<dbReference type="SUPFAM" id="SSF64076">
    <property type="entry name" value="MTH938-like"/>
    <property type="match status" value="1"/>
</dbReference>
<evidence type="ECO:0000313" key="6">
    <source>
        <dbReference type="Proteomes" id="UP000237441"/>
    </source>
</evidence>
<dbReference type="GO" id="GO:0005743">
    <property type="term" value="C:mitochondrial inner membrane"/>
    <property type="evidence" value="ECO:0007669"/>
    <property type="project" value="TreeGrafter"/>
</dbReference>
<gene>
    <name evidence="5" type="ORF">BB8028_0001g00940</name>
</gene>
<keyword evidence="3" id="KW-0496">Mitochondrion</keyword>
<dbReference type="PANTHER" id="PTHR21192">
    <property type="entry name" value="NUCLEAR PROTEIN E3-3"/>
    <property type="match status" value="1"/>
</dbReference>
<proteinExistence type="inferred from homology"/>
<evidence type="ECO:0000256" key="2">
    <source>
        <dbReference type="ARBA" id="ARBA00021776"/>
    </source>
</evidence>
<dbReference type="PANTHER" id="PTHR21192:SF2">
    <property type="entry name" value="NADH DEHYDROGENASE [UBIQUINONE] 1 ALPHA SUBCOMPLEX ASSEMBLY FACTOR 3"/>
    <property type="match status" value="1"/>
</dbReference>
<dbReference type="GO" id="GO:0032981">
    <property type="term" value="P:mitochondrial respiratory chain complex I assembly"/>
    <property type="evidence" value="ECO:0007669"/>
    <property type="project" value="InterPro"/>
</dbReference>
<dbReference type="AlphaFoldDB" id="A0A2S7XWJ0"/>
<dbReference type="Proteomes" id="UP000237441">
    <property type="component" value="Unassembled WGS sequence"/>
</dbReference>
<sequence length="274" mass="30131">MRWSFRMHVRYGHPFIAPHASADSDCRDILIRSSIEYPHTTFPSYVAMRTFTRRLPGALPLPRASIAPCVKTLSRPLAASRPRTTTMAMRCQQQLLAARSLHTTSFLSKQKKAQEHTPTNFQDLDVLGNTPVPSTSVDVCMYDGFGLNSGITITDGDGALLVDGEAFTWRPWEISGEMRLLNDKGQFDVPAETLGVFDMLWPRPDLLIVGTGKSIAPLSPELRKHISSLGMRLEVLDTRNAASQFNLLATERGVADVAAALIPIGWQEGIGAAE</sequence>
<dbReference type="EMBL" id="JRHA01000001">
    <property type="protein sequence ID" value="PQK08013.1"/>
    <property type="molecule type" value="Genomic_DNA"/>
</dbReference>
<dbReference type="InterPro" id="IPR034095">
    <property type="entry name" value="NDUF3"/>
</dbReference>
<comment type="subcellular location">
    <subcellularLocation>
        <location evidence="1">Mitochondrion</location>
    </subcellularLocation>
</comment>
<reference evidence="5 6" key="1">
    <citation type="submission" date="2016-07" db="EMBL/GenBank/DDBJ databases">
        <title>Comparative genomics of the entomopathogenic fungus Beauveria bassiana.</title>
        <authorList>
            <person name="Valero Jimenez C.A."/>
            <person name="Zwaan B.J."/>
            <person name="Van Kan J.A."/>
            <person name="Takken W."/>
            <person name="Debets A.J."/>
            <person name="Schoustra S.E."/>
            <person name="Koenraadt C.J."/>
        </authorList>
    </citation>
    <scope>NUCLEOTIDE SEQUENCE [LARGE SCALE GENOMIC DNA]</scope>
    <source>
        <strain evidence="5 6">ARSEF 8028</strain>
    </source>
</reference>
<organism evidence="5 6">
    <name type="scientific">Beauveria bassiana</name>
    <name type="common">White muscardine disease fungus</name>
    <name type="synonym">Tritirachium shiotae</name>
    <dbReference type="NCBI Taxonomy" id="176275"/>
    <lineage>
        <taxon>Eukaryota</taxon>
        <taxon>Fungi</taxon>
        <taxon>Dikarya</taxon>
        <taxon>Ascomycota</taxon>
        <taxon>Pezizomycotina</taxon>
        <taxon>Sordariomycetes</taxon>
        <taxon>Hypocreomycetidae</taxon>
        <taxon>Hypocreales</taxon>
        <taxon>Cordycipitaceae</taxon>
        <taxon>Beauveria</taxon>
    </lineage>
</organism>
<evidence type="ECO:0000256" key="4">
    <source>
        <dbReference type="ARBA" id="ARBA00049984"/>
    </source>
</evidence>
<dbReference type="CDD" id="cd05125">
    <property type="entry name" value="Mth938_2P1-like"/>
    <property type="match status" value="1"/>
</dbReference>